<feature type="region of interest" description="Disordered" evidence="2">
    <location>
        <begin position="138"/>
        <end position="178"/>
    </location>
</feature>
<evidence type="ECO:0000256" key="1">
    <source>
        <dbReference type="ARBA" id="ARBA00007031"/>
    </source>
</evidence>
<dbReference type="Pfam" id="PF05443">
    <property type="entry name" value="ROS_MUCR"/>
    <property type="match status" value="1"/>
</dbReference>
<protein>
    <submittedName>
        <fullName evidence="3">MucR family transcriptional regulator</fullName>
    </submittedName>
</protein>
<dbReference type="InterPro" id="IPR008807">
    <property type="entry name" value="ROS_MUCR"/>
</dbReference>
<keyword evidence="4" id="KW-1185">Reference proteome</keyword>
<dbReference type="EMBL" id="VDDA01000021">
    <property type="protein sequence ID" value="TNC08782.1"/>
    <property type="molecule type" value="Genomic_DNA"/>
</dbReference>
<comment type="caution">
    <text evidence="3">The sequence shown here is derived from an EMBL/GenBank/DDBJ whole genome shotgun (WGS) entry which is preliminary data.</text>
</comment>
<evidence type="ECO:0000256" key="2">
    <source>
        <dbReference type="SAM" id="MobiDB-lite"/>
    </source>
</evidence>
<dbReference type="Gene3D" id="1.10.10.1550">
    <property type="entry name" value="ROS/MUCR transcriptional regulator protein"/>
    <property type="match status" value="1"/>
</dbReference>
<dbReference type="GO" id="GO:0003677">
    <property type="term" value="F:DNA binding"/>
    <property type="evidence" value="ECO:0007669"/>
    <property type="project" value="InterPro"/>
</dbReference>
<name>A0A5C4LAR4_9HYPH</name>
<dbReference type="OrthoDB" id="8005028at2"/>
<dbReference type="RefSeq" id="WP_139039140.1">
    <property type="nucleotide sequence ID" value="NZ_VDDA01000021.1"/>
</dbReference>
<feature type="compositionally biased region" description="Basic and acidic residues" evidence="2">
    <location>
        <begin position="138"/>
        <end position="151"/>
    </location>
</feature>
<sequence>MSDEPQAQQLEFIDLAADIVSAYVSKNNVPITELPSLIASVHAALSGLGQPAAIPTEDHKVTAAQIRKSITPDAIVSFIDGKSYKSLKRHLTSNGTTPDEYRQKYGLPRDYPMVAASYTARRSELAKSLGLGQLRRDLAAAKRAAEKRTEPDPVVTAPVDAKPARRGRPNKAEANTAE</sequence>
<accession>A0A5C4LAR4</accession>
<dbReference type="GO" id="GO:0008270">
    <property type="term" value="F:zinc ion binding"/>
    <property type="evidence" value="ECO:0007669"/>
    <property type="project" value="InterPro"/>
</dbReference>
<gene>
    <name evidence="3" type="ORF">FF100_28515</name>
</gene>
<evidence type="ECO:0000313" key="4">
    <source>
        <dbReference type="Proteomes" id="UP000305267"/>
    </source>
</evidence>
<dbReference type="AlphaFoldDB" id="A0A5C4LAR4"/>
<reference evidence="3 4" key="1">
    <citation type="submission" date="2019-06" db="EMBL/GenBank/DDBJ databases">
        <title>Genome of Methylobacterium sp. 17Sr1-39.</title>
        <authorList>
            <person name="Seo T."/>
        </authorList>
    </citation>
    <scope>NUCLEOTIDE SEQUENCE [LARGE SCALE GENOMIC DNA]</scope>
    <source>
        <strain evidence="3 4">17Sr1-39</strain>
    </source>
</reference>
<dbReference type="InterPro" id="IPR041920">
    <property type="entry name" value="ROS/MUCR_sf"/>
</dbReference>
<dbReference type="GO" id="GO:0006355">
    <property type="term" value="P:regulation of DNA-templated transcription"/>
    <property type="evidence" value="ECO:0007669"/>
    <property type="project" value="InterPro"/>
</dbReference>
<proteinExistence type="inferred from homology"/>
<organism evidence="3 4">
    <name type="scientific">Methylobacterium terricola</name>
    <dbReference type="NCBI Taxonomy" id="2583531"/>
    <lineage>
        <taxon>Bacteria</taxon>
        <taxon>Pseudomonadati</taxon>
        <taxon>Pseudomonadota</taxon>
        <taxon>Alphaproteobacteria</taxon>
        <taxon>Hyphomicrobiales</taxon>
        <taxon>Methylobacteriaceae</taxon>
        <taxon>Methylobacterium</taxon>
    </lineage>
</organism>
<comment type="similarity">
    <text evidence="1">Belongs to the ros/MucR family.</text>
</comment>
<evidence type="ECO:0000313" key="3">
    <source>
        <dbReference type="EMBL" id="TNC08782.1"/>
    </source>
</evidence>
<dbReference type="Proteomes" id="UP000305267">
    <property type="component" value="Unassembled WGS sequence"/>
</dbReference>